<sequence length="250" mass="29194" precursor="true">MGRLVKSKAIKKIFFVILAIIGIANLFTDKVKAYSPENEEEIRKKLSKILNSGEFSEKTEAKSLLEVLHDKFIEFLKNIWEKLNMTDKLQKVFSGSKVSKEVLILLQIIAIAIILAIIVLVIYFVVKRFTYSRKVRQEEDALLLNVLKDADEVYRKAFDYYNKGDYTQGLRFLYISLLIRLNDLNIIRINKAKTNKQYLVEIKDNKPEIHGVMAEFTHVFNRYWYGGKKADKSIFVKWNDEYGSLFNSCK</sequence>
<name>G8M203_ACECE</name>
<dbReference type="eggNOG" id="ENOG5032VQZ">
    <property type="taxonomic scope" value="Bacteria"/>
</dbReference>
<dbReference type="STRING" id="720554.Clocl_1472"/>
<evidence type="ECO:0000313" key="3">
    <source>
        <dbReference type="Proteomes" id="UP000005435"/>
    </source>
</evidence>
<feature type="transmembrane region" description="Helical" evidence="1">
    <location>
        <begin position="12"/>
        <end position="28"/>
    </location>
</feature>
<feature type="transmembrane region" description="Helical" evidence="1">
    <location>
        <begin position="102"/>
        <end position="126"/>
    </location>
</feature>
<dbReference type="Proteomes" id="UP000005435">
    <property type="component" value="Chromosome"/>
</dbReference>
<dbReference type="HOGENOM" id="CLU_108841_0_0_9"/>
<gene>
    <name evidence="2" type="ordered locus">Clocl_1472</name>
</gene>
<dbReference type="OrthoDB" id="2086891at2"/>
<evidence type="ECO:0008006" key="4">
    <source>
        <dbReference type="Google" id="ProtNLM"/>
    </source>
</evidence>
<dbReference type="EMBL" id="CP003065">
    <property type="protein sequence ID" value="AEV68121.1"/>
    <property type="molecule type" value="Genomic_DNA"/>
</dbReference>
<dbReference type="KEGG" id="ccl:Clocl_1472"/>
<keyword evidence="1" id="KW-0472">Membrane</keyword>
<keyword evidence="1" id="KW-0812">Transmembrane</keyword>
<evidence type="ECO:0000313" key="2">
    <source>
        <dbReference type="EMBL" id="AEV68121.1"/>
    </source>
</evidence>
<reference evidence="2 3" key="2">
    <citation type="journal article" date="2012" name="Stand. Genomic Sci.">
        <title>Complete Genome Sequence of Clostridium clariflavum DSM 19732.</title>
        <authorList>
            <person name="Izquierdo J.A."/>
            <person name="Goodwin L."/>
            <person name="Davenport K.W."/>
            <person name="Teshima H."/>
            <person name="Bruce D."/>
            <person name="Detter C."/>
            <person name="Tapia R."/>
            <person name="Han S."/>
            <person name="Land M."/>
            <person name="Hauser L."/>
            <person name="Jeffries C.D."/>
            <person name="Han J."/>
            <person name="Pitluck S."/>
            <person name="Nolan M."/>
            <person name="Chen A."/>
            <person name="Huntemann M."/>
            <person name="Mavromatis K."/>
            <person name="Mikhailova N."/>
            <person name="Liolios K."/>
            <person name="Woyke T."/>
            <person name="Lynd L.R."/>
        </authorList>
    </citation>
    <scope>NUCLEOTIDE SEQUENCE [LARGE SCALE GENOMIC DNA]</scope>
    <source>
        <strain evidence="3">DSM 19732 / NBRC 101661 / EBR45</strain>
    </source>
</reference>
<reference evidence="3" key="1">
    <citation type="submission" date="2011-12" db="EMBL/GenBank/DDBJ databases">
        <title>Complete sequence of Clostridium clariflavum DSM 19732.</title>
        <authorList>
            <consortium name="US DOE Joint Genome Institute"/>
            <person name="Lucas S."/>
            <person name="Han J."/>
            <person name="Lapidus A."/>
            <person name="Cheng J.-F."/>
            <person name="Goodwin L."/>
            <person name="Pitluck S."/>
            <person name="Peters L."/>
            <person name="Teshima H."/>
            <person name="Detter J.C."/>
            <person name="Han C."/>
            <person name="Tapia R."/>
            <person name="Land M."/>
            <person name="Hauser L."/>
            <person name="Kyrpides N."/>
            <person name="Ivanova N."/>
            <person name="Pagani I."/>
            <person name="Kitzmiller T."/>
            <person name="Lynd L."/>
            <person name="Izquierdo J."/>
            <person name="Woyke T."/>
        </authorList>
    </citation>
    <scope>NUCLEOTIDE SEQUENCE [LARGE SCALE GENOMIC DNA]</scope>
    <source>
        <strain evidence="3">DSM 19732 / NBRC 101661 / EBR45</strain>
    </source>
</reference>
<protein>
    <recommendedName>
        <fullName evidence="4">DUF4129 domain-containing protein</fullName>
    </recommendedName>
</protein>
<organism evidence="2 3">
    <name type="scientific">Acetivibrio clariflavus (strain DSM 19732 / NBRC 101661 / EBR45)</name>
    <name type="common">Clostridium clariflavum</name>
    <dbReference type="NCBI Taxonomy" id="720554"/>
    <lineage>
        <taxon>Bacteria</taxon>
        <taxon>Bacillati</taxon>
        <taxon>Bacillota</taxon>
        <taxon>Clostridia</taxon>
        <taxon>Eubacteriales</taxon>
        <taxon>Oscillospiraceae</taxon>
        <taxon>Acetivibrio</taxon>
    </lineage>
</organism>
<keyword evidence="3" id="KW-1185">Reference proteome</keyword>
<accession>G8M203</accession>
<dbReference type="RefSeq" id="WP_014254734.1">
    <property type="nucleotide sequence ID" value="NC_016627.1"/>
</dbReference>
<keyword evidence="1" id="KW-1133">Transmembrane helix</keyword>
<evidence type="ECO:0000256" key="1">
    <source>
        <dbReference type="SAM" id="Phobius"/>
    </source>
</evidence>
<proteinExistence type="predicted"/>
<dbReference type="AlphaFoldDB" id="G8M203"/>